<gene>
    <name evidence="2" type="ORF">O181_117639</name>
</gene>
<proteinExistence type="predicted"/>
<organism evidence="2 3">
    <name type="scientific">Austropuccinia psidii MF-1</name>
    <dbReference type="NCBI Taxonomy" id="1389203"/>
    <lineage>
        <taxon>Eukaryota</taxon>
        <taxon>Fungi</taxon>
        <taxon>Dikarya</taxon>
        <taxon>Basidiomycota</taxon>
        <taxon>Pucciniomycotina</taxon>
        <taxon>Pucciniomycetes</taxon>
        <taxon>Pucciniales</taxon>
        <taxon>Sphaerophragmiaceae</taxon>
        <taxon>Austropuccinia</taxon>
    </lineage>
</organism>
<comment type="caution">
    <text evidence="2">The sequence shown here is derived from an EMBL/GenBank/DDBJ whole genome shotgun (WGS) entry which is preliminary data.</text>
</comment>
<accession>A0A9Q3PXP7</accession>
<name>A0A9Q3PXP7_9BASI</name>
<protein>
    <submittedName>
        <fullName evidence="2">Uncharacterized protein</fullName>
    </submittedName>
</protein>
<sequence>MSIHSSSNTKLVTASLNTARGTGAINPICLPLLPNTWAALRTNLQLTARRPTTRHKAEACKLTTDGTQKQKKTTTSGFEPTRANPN</sequence>
<dbReference type="Proteomes" id="UP000765509">
    <property type="component" value="Unassembled WGS sequence"/>
</dbReference>
<evidence type="ECO:0000313" key="3">
    <source>
        <dbReference type="Proteomes" id="UP000765509"/>
    </source>
</evidence>
<dbReference type="EMBL" id="AVOT02101680">
    <property type="protein sequence ID" value="MBW0577924.1"/>
    <property type="molecule type" value="Genomic_DNA"/>
</dbReference>
<evidence type="ECO:0000313" key="2">
    <source>
        <dbReference type="EMBL" id="MBW0577924.1"/>
    </source>
</evidence>
<reference evidence="2" key="1">
    <citation type="submission" date="2021-03" db="EMBL/GenBank/DDBJ databases">
        <title>Draft genome sequence of rust myrtle Austropuccinia psidii MF-1, a brazilian biotype.</title>
        <authorList>
            <person name="Quecine M.C."/>
            <person name="Pachon D.M.R."/>
            <person name="Bonatelli M.L."/>
            <person name="Correr F.H."/>
            <person name="Franceschini L.M."/>
            <person name="Leite T.F."/>
            <person name="Margarido G.R.A."/>
            <person name="Almeida C.A."/>
            <person name="Ferrarezi J.A."/>
            <person name="Labate C.A."/>
        </authorList>
    </citation>
    <scope>NUCLEOTIDE SEQUENCE</scope>
    <source>
        <strain evidence="2">MF-1</strain>
    </source>
</reference>
<feature type="region of interest" description="Disordered" evidence="1">
    <location>
        <begin position="49"/>
        <end position="86"/>
    </location>
</feature>
<evidence type="ECO:0000256" key="1">
    <source>
        <dbReference type="SAM" id="MobiDB-lite"/>
    </source>
</evidence>
<dbReference type="AlphaFoldDB" id="A0A9Q3PXP7"/>
<keyword evidence="3" id="KW-1185">Reference proteome</keyword>